<dbReference type="InterPro" id="IPR001130">
    <property type="entry name" value="TatD-like"/>
</dbReference>
<sequence>MSDFLFDTHSHLDLLKSFDYTVQEIEKKRIYTIAVTNLPVLYQKLITKVDSKYIKPALGFHPELIDQYQKYIPEMWKLLPDARYIGEVGLDFKIGKDSKVLQTTFFEELISRCNDIGGKILTIHSRGSAKEVISIIGNNFNGKYILHWYSGNLKDLHIGISNGAYFSINYAMVTSSSGQKIIESIPNERLLLESDSPFILINKKPFSTLEIDKVVTKLAAIKNISFEAMLHILYNNFKILLNNA</sequence>
<dbReference type="PANTHER" id="PTHR46124:SF2">
    <property type="entry name" value="D-AMINOACYL-TRNA DEACYLASE"/>
    <property type="match status" value="1"/>
</dbReference>
<dbReference type="GO" id="GO:0016787">
    <property type="term" value="F:hydrolase activity"/>
    <property type="evidence" value="ECO:0007669"/>
    <property type="project" value="UniProtKB-KW"/>
</dbReference>
<dbReference type="Gene3D" id="3.20.20.140">
    <property type="entry name" value="Metal-dependent hydrolases"/>
    <property type="match status" value="1"/>
</dbReference>
<evidence type="ECO:0000256" key="2">
    <source>
        <dbReference type="ARBA" id="ARBA00022801"/>
    </source>
</evidence>
<dbReference type="PANTHER" id="PTHR46124">
    <property type="entry name" value="D-AMINOACYL-TRNA DEACYLASE"/>
    <property type="match status" value="1"/>
</dbReference>
<evidence type="ECO:0000313" key="4">
    <source>
        <dbReference type="Proteomes" id="UP001447857"/>
    </source>
</evidence>
<evidence type="ECO:0000256" key="1">
    <source>
        <dbReference type="ARBA" id="ARBA00009275"/>
    </source>
</evidence>
<dbReference type="SUPFAM" id="SSF51556">
    <property type="entry name" value="Metallo-dependent hydrolases"/>
    <property type="match status" value="1"/>
</dbReference>
<dbReference type="PROSITE" id="PS01137">
    <property type="entry name" value="TATD_1"/>
    <property type="match status" value="1"/>
</dbReference>
<dbReference type="Pfam" id="PF01026">
    <property type="entry name" value="TatD_DNase"/>
    <property type="match status" value="1"/>
</dbReference>
<reference evidence="3 4" key="1">
    <citation type="submission" date="2024-02" db="EMBL/GenBank/DDBJ databases">
        <title>complete genome of Flavobacterium ginsenosidimutans Str. YTB16.</title>
        <authorList>
            <person name="Wang Q."/>
        </authorList>
    </citation>
    <scope>NUCLEOTIDE SEQUENCE [LARGE SCALE GENOMIC DNA]</scope>
    <source>
        <strain evidence="3 4">YTB16</strain>
    </source>
</reference>
<gene>
    <name evidence="3" type="ORF">V6624_05680</name>
</gene>
<keyword evidence="2 3" id="KW-0378">Hydrolase</keyword>
<accession>A0ABZ2QAK3</accession>
<name>A0ABZ2QAK3_9FLAO</name>
<dbReference type="PIRSF" id="PIRSF005902">
    <property type="entry name" value="DNase_TatD"/>
    <property type="match status" value="1"/>
</dbReference>
<organism evidence="3 4">
    <name type="scientific">Flavobacterium ginsenosidimutans</name>
    <dbReference type="NCBI Taxonomy" id="687844"/>
    <lineage>
        <taxon>Bacteria</taxon>
        <taxon>Pseudomonadati</taxon>
        <taxon>Bacteroidota</taxon>
        <taxon>Flavobacteriia</taxon>
        <taxon>Flavobacteriales</taxon>
        <taxon>Flavobacteriaceae</taxon>
        <taxon>Flavobacterium</taxon>
    </lineage>
</organism>
<evidence type="ECO:0000313" key="3">
    <source>
        <dbReference type="EMBL" id="WXK51119.1"/>
    </source>
</evidence>
<dbReference type="InterPro" id="IPR018228">
    <property type="entry name" value="DNase_TatD-rel_CS"/>
</dbReference>
<proteinExistence type="inferred from homology"/>
<keyword evidence="4" id="KW-1185">Reference proteome</keyword>
<comment type="similarity">
    <text evidence="1">Belongs to the metallo-dependent hydrolases superfamily. TatD-type hydrolase family.</text>
</comment>
<dbReference type="InterPro" id="IPR032466">
    <property type="entry name" value="Metal_Hydrolase"/>
</dbReference>
<dbReference type="RefSeq" id="WP_338841232.1">
    <property type="nucleotide sequence ID" value="NZ_CP147988.1"/>
</dbReference>
<dbReference type="Proteomes" id="UP001447857">
    <property type="component" value="Chromosome"/>
</dbReference>
<protein>
    <submittedName>
        <fullName evidence="3">TatD family hydrolase</fullName>
    </submittedName>
</protein>
<dbReference type="EMBL" id="CP147988">
    <property type="protein sequence ID" value="WXK51119.1"/>
    <property type="molecule type" value="Genomic_DNA"/>
</dbReference>